<evidence type="ECO:0000259" key="4">
    <source>
        <dbReference type="Pfam" id="PF17748"/>
    </source>
</evidence>
<feature type="domain" description="Vid27 N-terminal" evidence="4">
    <location>
        <begin position="1"/>
        <end position="176"/>
    </location>
</feature>
<feature type="compositionally biased region" description="Acidic residues" evidence="1">
    <location>
        <begin position="214"/>
        <end position="236"/>
    </location>
</feature>
<dbReference type="FunCoup" id="A0A448YRR8">
    <property type="interactions" value="58"/>
</dbReference>
<feature type="domain" description="Vid27 PH-like" evidence="3">
    <location>
        <begin position="249"/>
        <end position="351"/>
    </location>
</feature>
<dbReference type="InterPro" id="IPR040768">
    <property type="entry name" value="Vid27_PH"/>
</dbReference>
<dbReference type="PANTHER" id="PTHR31913">
    <property type="entry name" value="VACUOLAR IMPORT AND DEGRADATION PROTEIN 27"/>
    <property type="match status" value="1"/>
</dbReference>
<reference evidence="5 6" key="1">
    <citation type="submission" date="2018-12" db="EMBL/GenBank/DDBJ databases">
        <authorList>
            <person name="Tiukova I."/>
            <person name="Dainat J."/>
        </authorList>
    </citation>
    <scope>NUCLEOTIDE SEQUENCE [LARGE SCALE GENOMIC DNA]</scope>
</reference>
<dbReference type="InterPro" id="IPR013863">
    <property type="entry name" value="VID27_C"/>
</dbReference>
<dbReference type="GO" id="GO:0005737">
    <property type="term" value="C:cytoplasm"/>
    <property type="evidence" value="ECO:0007669"/>
    <property type="project" value="TreeGrafter"/>
</dbReference>
<protein>
    <submittedName>
        <fullName evidence="5">DEKNAAC104587</fullName>
    </submittedName>
</protein>
<keyword evidence="6" id="KW-1185">Reference proteome</keyword>
<evidence type="ECO:0000313" key="6">
    <source>
        <dbReference type="Proteomes" id="UP000290900"/>
    </source>
</evidence>
<dbReference type="STRING" id="13370.A0A448YRR8"/>
<name>A0A448YRR8_BRENA</name>
<dbReference type="InParanoid" id="A0A448YRR8"/>
<evidence type="ECO:0000259" key="2">
    <source>
        <dbReference type="Pfam" id="PF08553"/>
    </source>
</evidence>
<organism evidence="5 6">
    <name type="scientific">Brettanomyces naardenensis</name>
    <name type="common">Yeast</name>
    <dbReference type="NCBI Taxonomy" id="13370"/>
    <lineage>
        <taxon>Eukaryota</taxon>
        <taxon>Fungi</taxon>
        <taxon>Dikarya</taxon>
        <taxon>Ascomycota</taxon>
        <taxon>Saccharomycotina</taxon>
        <taxon>Pichiomycetes</taxon>
        <taxon>Pichiales</taxon>
        <taxon>Pichiaceae</taxon>
        <taxon>Brettanomyces</taxon>
    </lineage>
</organism>
<dbReference type="Pfam" id="PF17748">
    <property type="entry name" value="VID27_N"/>
    <property type="match status" value="1"/>
</dbReference>
<dbReference type="InterPro" id="IPR011044">
    <property type="entry name" value="Quino_amine_DH_bsu"/>
</dbReference>
<dbReference type="PANTHER" id="PTHR31913:SF0">
    <property type="entry name" value="VACUOLAR IMPORT AND DEGRADATION PROTEIN 27"/>
    <property type="match status" value="1"/>
</dbReference>
<evidence type="ECO:0000259" key="3">
    <source>
        <dbReference type="Pfam" id="PF17747"/>
    </source>
</evidence>
<dbReference type="InterPro" id="IPR040979">
    <property type="entry name" value="Vid27_N"/>
</dbReference>
<feature type="domain" description="Vacuolar import/degradation Vid27 C-terminal" evidence="2">
    <location>
        <begin position="429"/>
        <end position="785"/>
    </location>
</feature>
<feature type="region of interest" description="Disordered" evidence="1">
    <location>
        <begin position="205"/>
        <end position="241"/>
    </location>
</feature>
<accession>A0A448YRR8</accession>
<dbReference type="SUPFAM" id="SSF50969">
    <property type="entry name" value="YVTN repeat-like/Quinoprotein amine dehydrogenase"/>
    <property type="match status" value="1"/>
</dbReference>
<evidence type="ECO:0000313" key="5">
    <source>
        <dbReference type="EMBL" id="VEU23596.1"/>
    </source>
</evidence>
<dbReference type="AlphaFoldDB" id="A0A448YRR8"/>
<sequence>MNILKKFFLNNNIHSGDKSVLVPSGQLFLVRSPSSPKSENECLYDDVIITIRDTTNPFNYQLLVSKSNSSDQDILSDEDIDDGTDDDTLFDTDSSNLKTFLIDEQLKFCLFHDYERDVIAWKDLEGDIGDMYEYRINPTVPQDTIDHFLLAIYKCEYERKYKKSSSHVHAAALQEFVVDRSDLQLHHDHLLSSISTASTTLRQQDGINLREGVDAEDDEEDEEDDDSEFEDADDNLGSDPKSGTLLGFAECELYLYNPSKQSFKLREKNAKAKILDLGNWDYWLEVGKEGETPIVSSFIFEQLDPVFRFDQLCFVFNYISEKWAYTFLMKFPDRASYDAFQTLFARAMWEHNNQARWVSVRANDQDYFVDAFNNISLSDEEMKNVEDDEEEEDADIPESRVNLGKSVSTREEEGDADFNPTRAKFEENEHNKGLKIGLKNDRAFISRGNKLGIFKTDSEDHNLEFSTAIENITSSKNKSKRIDPDKMMLQKGDSIMIIQDNKDPDTLYKLDLERGQVVEDWNMTKDSVNLPVVNFAPNEKYAEMSNDETFLGLSSQSMFKVDPRTKDKVVDSQFKEYKTKTNFSHIATTESGYIAASTKAGEIKLYDQLGKNAKTALPGLGDDFLGLTTSNDGRFLLATCKTYLLLIDIKIKKGKYRYKLGFERSFGKDDKPLPKKLSLKPEHLAYLRQTCGSNLTFTKANFNTSLTSKSKNPTSIITSVGPFAITWNLRKVLNNDPEPYTIRRYHDNVMMGDFTFHNLHRMILTLPDDVTLVSSKSFHKPGREFSIVREYQ</sequence>
<proteinExistence type="predicted"/>
<dbReference type="GO" id="GO:0005634">
    <property type="term" value="C:nucleus"/>
    <property type="evidence" value="ECO:0007669"/>
    <property type="project" value="TreeGrafter"/>
</dbReference>
<dbReference type="OrthoDB" id="10251113at2759"/>
<evidence type="ECO:0000256" key="1">
    <source>
        <dbReference type="SAM" id="MobiDB-lite"/>
    </source>
</evidence>
<dbReference type="Pfam" id="PF17747">
    <property type="entry name" value="VID27_PH"/>
    <property type="match status" value="1"/>
</dbReference>
<dbReference type="EMBL" id="CAACVR010000045">
    <property type="protein sequence ID" value="VEU23596.1"/>
    <property type="molecule type" value="Genomic_DNA"/>
</dbReference>
<dbReference type="InterPro" id="IPR040458">
    <property type="entry name" value="Vid27"/>
</dbReference>
<gene>
    <name evidence="5" type="ORF">BRENAR_LOCUS4326</name>
</gene>
<dbReference type="Pfam" id="PF08553">
    <property type="entry name" value="VID27"/>
    <property type="match status" value="1"/>
</dbReference>
<dbReference type="Proteomes" id="UP000290900">
    <property type="component" value="Unassembled WGS sequence"/>
</dbReference>